<dbReference type="KEGG" id="aac:Aaci_3064"/>
<dbReference type="Pfam" id="PF05437">
    <property type="entry name" value="AzlD"/>
    <property type="match status" value="1"/>
</dbReference>
<geneLocation type="plasmid" evidence="2 3">
    <name>pAACI02</name>
</geneLocation>
<reference evidence="2 3" key="2">
    <citation type="journal article" date="2010" name="Stand. Genomic Sci.">
        <title>Complete genome sequence of Alicyclobacillus acidocaldarius type strain (104-IA).</title>
        <authorList>
            <person name="Mavromatis K."/>
            <person name="Sikorski J."/>
            <person name="Lapidus A."/>
            <person name="Glavina Del Rio T."/>
            <person name="Copeland A."/>
            <person name="Tice H."/>
            <person name="Cheng J.F."/>
            <person name="Lucas S."/>
            <person name="Chen F."/>
            <person name="Nolan M."/>
            <person name="Bruce D."/>
            <person name="Goodwin L."/>
            <person name="Pitluck S."/>
            <person name="Ivanova N."/>
            <person name="Ovchinnikova G."/>
            <person name="Pati A."/>
            <person name="Chen A."/>
            <person name="Palaniappan K."/>
            <person name="Land M."/>
            <person name="Hauser L."/>
            <person name="Chang Y.J."/>
            <person name="Jeffries C.D."/>
            <person name="Chain P."/>
            <person name="Meincke L."/>
            <person name="Sims D."/>
            <person name="Chertkov O."/>
            <person name="Han C."/>
            <person name="Brettin T."/>
            <person name="Detter J.C."/>
            <person name="Wahrenburg C."/>
            <person name="Rohde M."/>
            <person name="Pukall R."/>
            <person name="Goker M."/>
            <person name="Bristow J."/>
            <person name="Eisen J.A."/>
            <person name="Markowitz V."/>
            <person name="Hugenholtz P."/>
            <person name="Klenk H.P."/>
            <person name="Kyrpides N.C."/>
        </authorList>
    </citation>
    <scope>NUCLEOTIDE SEQUENCE [LARGE SCALE GENOMIC DNA]</scope>
    <source>
        <strain evidence="3">ATCC 27009 / DSM 446 / BCRC 14685 / JCM 5260 / KCTC 1825 / NBRC 15652 / NCIMB 11725 / NRRL B-14509 / 104-IA</strain>
        <plasmid evidence="2 3">pAACI02</plasmid>
    </source>
</reference>
<keyword evidence="1" id="KW-0812">Transmembrane</keyword>
<reference evidence="3" key="1">
    <citation type="submission" date="2009-09" db="EMBL/GenBank/DDBJ databases">
        <title>The complete plasmid2 of Alicyclobacillus acidocaldarius subsp. acidocaldarius DSM 446.</title>
        <authorList>
            <consortium name="US DOE Joint Genome Institute (JGI-PGF)"/>
            <person name="Lucas S."/>
            <person name="Copeland A."/>
            <person name="Lapidus A."/>
            <person name="Glavina del Rio T."/>
            <person name="Dalin E."/>
            <person name="Tice H."/>
            <person name="Bruce D."/>
            <person name="Goodwin L."/>
            <person name="Pitluck S."/>
            <person name="Kyrpides N."/>
            <person name="Mavromatis K."/>
            <person name="Ivanova N."/>
            <person name="Ovchinnikova G."/>
            <person name="Chertkov O."/>
            <person name="Sims D."/>
            <person name="Brettin T."/>
            <person name="Detter J.C."/>
            <person name="Han C."/>
            <person name="Larimer F."/>
            <person name="Land M."/>
            <person name="Hauser L."/>
            <person name="Markowitz V."/>
            <person name="Cheng J.-F."/>
            <person name="Hugenholtz P."/>
            <person name="Woyke T."/>
            <person name="Wu D."/>
            <person name="Pukall R."/>
            <person name="Klenk H.-P."/>
            <person name="Eisen J.A."/>
        </authorList>
    </citation>
    <scope>NUCLEOTIDE SEQUENCE [LARGE SCALE GENOMIC DNA]</scope>
    <source>
        <strain evidence="3">ATCC 27009 / DSM 446 / BCRC 14685 / JCM 5260 / KCTC 1825 / NBRC 15652 / NCIMB 11725 / NRRL B-14509 / 104-IA</strain>
        <plasmid evidence="3">pAACI02</plasmid>
    </source>
</reference>
<evidence type="ECO:0000256" key="1">
    <source>
        <dbReference type="SAM" id="Phobius"/>
    </source>
</evidence>
<dbReference type="EMBL" id="CP001729">
    <property type="protein sequence ID" value="ACV60063.1"/>
    <property type="molecule type" value="Genomic_DNA"/>
</dbReference>
<evidence type="ECO:0000313" key="2">
    <source>
        <dbReference type="EMBL" id="ACV60063.1"/>
    </source>
</evidence>
<dbReference type="InterPro" id="IPR008407">
    <property type="entry name" value="Brnchd-chn_aa_trnsp_AzlD"/>
</dbReference>
<keyword evidence="1" id="KW-1133">Transmembrane helix</keyword>
<accession>C8WYG9</accession>
<dbReference type="AlphaFoldDB" id="C8WYG9"/>
<keyword evidence="2" id="KW-0614">Plasmid</keyword>
<dbReference type="HOGENOM" id="CLU_157896_0_1_9"/>
<feature type="transmembrane region" description="Helical" evidence="1">
    <location>
        <begin position="89"/>
        <end position="110"/>
    </location>
</feature>
<dbReference type="RefSeq" id="WP_012812184.1">
    <property type="nucleotide sequence ID" value="NC_013207.1"/>
</dbReference>
<sequence>MTTHSLLWAVIIVGAGTYLIRALSLIAGSHLRWPSWAQDWITALTPAILGSLFALQIAPTPSSIEHSNWIAEGTAFAAAAVVACRSRNLLLTVAVGLALFAGVSRIPWMLSWG</sequence>
<dbReference type="Proteomes" id="UP000001917">
    <property type="component" value="Plasmid pAACI02"/>
</dbReference>
<name>C8WYG9_ALIAD</name>
<evidence type="ECO:0000313" key="3">
    <source>
        <dbReference type="Proteomes" id="UP000001917"/>
    </source>
</evidence>
<proteinExistence type="predicted"/>
<protein>
    <submittedName>
        <fullName evidence="2">Branched-chain amino acid transport</fullName>
    </submittedName>
</protein>
<feature type="transmembrane region" description="Helical" evidence="1">
    <location>
        <begin position="6"/>
        <end position="28"/>
    </location>
</feature>
<keyword evidence="1" id="KW-0472">Membrane</keyword>
<gene>
    <name evidence="2" type="ordered locus">Aaci_3064</name>
</gene>
<keyword evidence="3" id="KW-1185">Reference proteome</keyword>
<organism evidence="2 3">
    <name type="scientific">Alicyclobacillus acidocaldarius subsp. acidocaldarius (strain ATCC 27009 / DSM 446 / BCRC 14685 / JCM 5260 / KCTC 1825 / NBRC 15652 / NCIMB 11725 / NRRL B-14509 / 104-IA)</name>
    <name type="common">Bacillus acidocaldarius</name>
    <dbReference type="NCBI Taxonomy" id="521098"/>
    <lineage>
        <taxon>Bacteria</taxon>
        <taxon>Bacillati</taxon>
        <taxon>Bacillota</taxon>
        <taxon>Bacilli</taxon>
        <taxon>Bacillales</taxon>
        <taxon>Alicyclobacillaceae</taxon>
        <taxon>Alicyclobacillus</taxon>
    </lineage>
</organism>